<dbReference type="AlphaFoldDB" id="A0A1J4MJ27"/>
<dbReference type="EMBL" id="LRBP01000018">
    <property type="protein sequence ID" value="OII72861.1"/>
    <property type="molecule type" value="Genomic_DNA"/>
</dbReference>
<evidence type="ECO:0000313" key="3">
    <source>
        <dbReference type="Proteomes" id="UP000186176"/>
    </source>
</evidence>
<dbReference type="RefSeq" id="XP_028874225.1">
    <property type="nucleotide sequence ID" value="XM_029017846.1"/>
</dbReference>
<comment type="caution">
    <text evidence="2">The sequence shown here is derived from an EMBL/GenBank/DDBJ whole genome shotgun (WGS) entry which is preliminary data.</text>
</comment>
<organism evidence="2 3">
    <name type="scientific">Cryptosporidium ubiquitum</name>
    <dbReference type="NCBI Taxonomy" id="857276"/>
    <lineage>
        <taxon>Eukaryota</taxon>
        <taxon>Sar</taxon>
        <taxon>Alveolata</taxon>
        <taxon>Apicomplexa</taxon>
        <taxon>Conoidasida</taxon>
        <taxon>Coccidia</taxon>
        <taxon>Eucoccidiorida</taxon>
        <taxon>Eimeriorina</taxon>
        <taxon>Cryptosporidiidae</taxon>
        <taxon>Cryptosporidium</taxon>
    </lineage>
</organism>
<dbReference type="GeneID" id="39977625"/>
<evidence type="ECO:0000313" key="2">
    <source>
        <dbReference type="EMBL" id="OII72861.1"/>
    </source>
</evidence>
<gene>
    <name evidence="2" type="ORF">cubi_00833</name>
</gene>
<dbReference type="OrthoDB" id="341906at2759"/>
<evidence type="ECO:0000256" key="1">
    <source>
        <dbReference type="SAM" id="MobiDB-lite"/>
    </source>
</evidence>
<feature type="compositionally biased region" description="Polar residues" evidence="1">
    <location>
        <begin position="1"/>
        <end position="17"/>
    </location>
</feature>
<reference evidence="2 3" key="1">
    <citation type="submission" date="2016-10" db="EMBL/GenBank/DDBJ databases">
        <title>Reductive evolution of mitochondrial metabolism and differential evolution of invasion-related proteins in Cryptosporidium.</title>
        <authorList>
            <person name="Liu S."/>
            <person name="Roellig D.M."/>
            <person name="Guo Y."/>
            <person name="Li N."/>
            <person name="Frace M.A."/>
            <person name="Tang K."/>
            <person name="Zhang L."/>
            <person name="Feng Y."/>
            <person name="Xiao L."/>
        </authorList>
    </citation>
    <scope>NUCLEOTIDE SEQUENCE [LARGE SCALE GENOMIC DNA]</scope>
    <source>
        <strain evidence="2">39726</strain>
    </source>
</reference>
<feature type="region of interest" description="Disordered" evidence="1">
    <location>
        <begin position="1"/>
        <end position="63"/>
    </location>
</feature>
<proteinExistence type="predicted"/>
<keyword evidence="3" id="KW-1185">Reference proteome</keyword>
<sequence length="166" mass="17353">MSKLTTSTVTQGAQTFNQGTSTQTQGSPTPTQRNISKKTMYPKPQLQQSSISGYEQAGSGVSSPYNGSVGSIPVLLQPPSTSVSPSNYYAVPPTQYVLDTSLYSSANPYVAVPATMLSPTVVTTSPQMNATYTSYGLVPSTNLGYTVIGASPTNTSRPSKYSPGCC</sequence>
<accession>A0A1J4MJ27</accession>
<name>A0A1J4MJ27_9CRYT</name>
<dbReference type="Proteomes" id="UP000186176">
    <property type="component" value="Unassembled WGS sequence"/>
</dbReference>
<feature type="compositionally biased region" description="Polar residues" evidence="1">
    <location>
        <begin position="45"/>
        <end position="63"/>
    </location>
</feature>
<feature type="compositionally biased region" description="Low complexity" evidence="1">
    <location>
        <begin position="18"/>
        <end position="32"/>
    </location>
</feature>
<dbReference type="VEuPathDB" id="CryptoDB:cubi_00833"/>
<protein>
    <submittedName>
        <fullName evidence="2">Uncharacterized protein</fullName>
    </submittedName>
</protein>